<evidence type="ECO:0000256" key="1">
    <source>
        <dbReference type="SAM" id="Phobius"/>
    </source>
</evidence>
<keyword evidence="1" id="KW-1133">Transmembrane helix</keyword>
<evidence type="ECO:0000313" key="3">
    <source>
        <dbReference type="Proteomes" id="UP000290958"/>
    </source>
</evidence>
<evidence type="ECO:0000313" key="2">
    <source>
        <dbReference type="EMBL" id="RXR29160.1"/>
    </source>
</evidence>
<comment type="caution">
    <text evidence="2">The sequence shown here is derived from an EMBL/GenBank/DDBJ whole genome shotgun (WGS) entry which is preliminary data.</text>
</comment>
<feature type="transmembrane region" description="Helical" evidence="1">
    <location>
        <begin position="21"/>
        <end position="44"/>
    </location>
</feature>
<keyword evidence="1" id="KW-0472">Membrane</keyword>
<gene>
    <name evidence="2" type="ORF">EQG66_06600</name>
</gene>
<keyword evidence="1" id="KW-0812">Transmembrane</keyword>
<organism evidence="2 3">
    <name type="scientific">Sphingobium fluviale</name>
    <dbReference type="NCBI Taxonomy" id="2506423"/>
    <lineage>
        <taxon>Bacteria</taxon>
        <taxon>Pseudomonadati</taxon>
        <taxon>Pseudomonadota</taxon>
        <taxon>Alphaproteobacteria</taxon>
        <taxon>Sphingomonadales</taxon>
        <taxon>Sphingomonadaceae</taxon>
        <taxon>Sphingobium</taxon>
    </lineage>
</organism>
<proteinExistence type="predicted"/>
<reference evidence="3" key="1">
    <citation type="submission" date="2019-01" db="EMBL/GenBank/DDBJ databases">
        <title>Cytophagaceae bacterium strain CAR-16.</title>
        <authorList>
            <person name="Chen W.-M."/>
        </authorList>
    </citation>
    <scope>NUCLEOTIDE SEQUENCE [LARGE SCALE GENOMIC DNA]</scope>
    <source>
        <strain evidence="3">CHR27</strain>
    </source>
</reference>
<dbReference type="AlphaFoldDB" id="A0A4Q1KIN4"/>
<protein>
    <submittedName>
        <fullName evidence="2">Uncharacterized protein</fullName>
    </submittedName>
</protein>
<sequence>MKLISADRKRRLASKARRLGWVAMVPIAGAIGLLAAPAPSSMYFPEQRTCPIGGEKFEFMGLMSISTWGALPDGMPIGSGYFPTDLPQCPRNGLVMYRDFNADELKKLKVVIESREYRKLRDKGSPKHYLAFQLAKALGDEDAPWLLLSATWQAKNENPKDARVNAYNEEFASLVQALPISATSFNSIALRARAANALREIGHFSEADNLRRSIVIAPDAGSGESDADENRKGWAEFLVLLAGPIARQDRSRSPIDMMSERSAAFRCLSEELATTGMQGSSEPLSPFERDYCASPKLTDAIAEVRRNIRQSSEDVKEYDGVVGNAYNPGTTNDLEAAEKAMNAAMNEARAEEVARVEAAARNVMEAADRAAKAQ</sequence>
<accession>A0A4Q1KIN4</accession>
<keyword evidence="3" id="KW-1185">Reference proteome</keyword>
<dbReference type="EMBL" id="SBKP01000005">
    <property type="protein sequence ID" value="RXR29160.1"/>
    <property type="molecule type" value="Genomic_DNA"/>
</dbReference>
<dbReference type="RefSeq" id="WP_129403805.1">
    <property type="nucleotide sequence ID" value="NZ_SBKP01000005.1"/>
</dbReference>
<dbReference type="Proteomes" id="UP000290958">
    <property type="component" value="Unassembled WGS sequence"/>
</dbReference>
<name>A0A4Q1KIN4_9SPHN</name>
<dbReference type="OrthoDB" id="7855653at2"/>